<feature type="transmembrane region" description="Helical" evidence="13">
    <location>
        <begin position="459"/>
        <end position="479"/>
    </location>
</feature>
<evidence type="ECO:0000256" key="1">
    <source>
        <dbReference type="ARBA" id="ARBA00004651"/>
    </source>
</evidence>
<dbReference type="Proteomes" id="UP001155660">
    <property type="component" value="Chromosome B1"/>
</dbReference>
<keyword evidence="8" id="KW-0106">Calcium</keyword>
<evidence type="ECO:0000256" key="5">
    <source>
        <dbReference type="ARBA" id="ARBA00022692"/>
    </source>
</evidence>
<sequence length="688" mass="77007">MASSFHKGFIRAPTIFFVMLYVVTSIRQQETITVAYPSLDPCSNYTVLDEPWRASRNQSSVYYMCDGCVTWSGWYRLFINSLNAQIPDTCIVQYSCGTDIPLWIRGGHPRVQDGVVTRDVCGHWNNDCCYNGSYPIKVKACPGNYYVYELISPTKCSAYCAVKNITLPEGCTEQTTLKCLQNLLEQIENITAQELPVNTVVDILNTVFNTTEKILESLSTASPAELASYGNRVLKASEKLISTLVKPTATNDSVSFTLAALDVEVFMVGPNVTLEKIPQLETTNSSVDIDLIGIAKNNNKTRSAAVAFMSYVTMMEKLLKPDFFKTLNNTIKTMMSTVISATLPKTTNTTLTKPVNFTFRHIREFDPSGSLSCVYWNISEWIVDGCSVLKTNSSYTVCSCVHLSTFALIMQTSRPRESDPLLELLNLVCVIVGLVFFSLALLTFALCQWSPGVNNEARINICISLLLAHLLFLLTQQFLSLIRRQQVLCAVISGLLHFLFLSGFVWMFIEGVLLFICVKNLSQISSKKRKVLSTGFLCVIGYVVALVVVCVSVGLVPDGYGSEHCWIKLDNVWSFLGPVCVILALNMILFVCIIIWLNLSLTKLNADVSQLKKNKVMVFKTLAQFVVLGCPWILGFFINGSKELEIIFLILNSQQGTFIFLIYCVLNNEVRQQYRKFFRCLCCGHKKD</sequence>
<dbReference type="Pfam" id="PF00002">
    <property type="entry name" value="7tm_2"/>
    <property type="match status" value="1"/>
</dbReference>
<keyword evidence="5 13" id="KW-0812">Transmembrane</keyword>
<evidence type="ECO:0000256" key="11">
    <source>
        <dbReference type="ARBA" id="ARBA00023157"/>
    </source>
</evidence>
<reference evidence="17" key="1">
    <citation type="submission" date="2025-08" db="UniProtKB">
        <authorList>
            <consortium name="RefSeq"/>
        </authorList>
    </citation>
    <scope>IDENTIFICATION</scope>
    <source>
        <tissue evidence="17">Muscle</tissue>
    </source>
</reference>
<dbReference type="PANTHER" id="PTHR12011:SF469">
    <property type="entry name" value="ADHESION G PROTEIN-COUPLED RECEPTOR E1-RELATED"/>
    <property type="match status" value="1"/>
</dbReference>
<evidence type="ECO:0000256" key="7">
    <source>
        <dbReference type="ARBA" id="ARBA00022737"/>
    </source>
</evidence>
<feature type="signal peptide" evidence="14">
    <location>
        <begin position="1"/>
        <end position="28"/>
    </location>
</feature>
<keyword evidence="11" id="KW-1015">Disulfide bond</keyword>
<dbReference type="Pfam" id="PF23283">
    <property type="entry name" value="D8C_UMOD"/>
    <property type="match status" value="1"/>
</dbReference>
<keyword evidence="3" id="KW-1003">Cell membrane</keyword>
<dbReference type="GO" id="GO:0007166">
    <property type="term" value="P:cell surface receptor signaling pathway"/>
    <property type="evidence" value="ECO:0007669"/>
    <property type="project" value="InterPro"/>
</dbReference>
<evidence type="ECO:0000256" key="9">
    <source>
        <dbReference type="ARBA" id="ARBA00022989"/>
    </source>
</evidence>
<dbReference type="PROSITE" id="PS50221">
    <property type="entry name" value="GAIN_B"/>
    <property type="match status" value="1"/>
</dbReference>
<feature type="transmembrane region" description="Helical" evidence="13">
    <location>
        <begin position="646"/>
        <end position="666"/>
    </location>
</feature>
<evidence type="ECO:0000313" key="17">
    <source>
        <dbReference type="RefSeq" id="XP_042573179.1"/>
    </source>
</evidence>
<dbReference type="InterPro" id="IPR057244">
    <property type="entry name" value="GAIN_B"/>
</dbReference>
<dbReference type="SUPFAM" id="SSF81321">
    <property type="entry name" value="Family A G protein-coupled receptor-like"/>
    <property type="match status" value="1"/>
</dbReference>
<feature type="transmembrane region" description="Helical" evidence="13">
    <location>
        <begin position="491"/>
        <end position="518"/>
    </location>
</feature>
<accession>A0A9Q9VXU7</accession>
<feature type="transmembrane region" description="Helical" evidence="13">
    <location>
        <begin position="424"/>
        <end position="447"/>
    </location>
</feature>
<dbReference type="OrthoDB" id="1100386at2759"/>
<dbReference type="AlphaFoldDB" id="A0A9Q9VXU7"/>
<gene>
    <name evidence="17" type="primary">LOC109092093</name>
</gene>
<evidence type="ECO:0000256" key="10">
    <source>
        <dbReference type="ARBA" id="ARBA00023136"/>
    </source>
</evidence>
<feature type="domain" description="GAIN-B" evidence="15">
    <location>
        <begin position="264"/>
        <end position="416"/>
    </location>
</feature>
<feature type="chain" id="PRO_5040216995" evidence="14">
    <location>
        <begin position="29"/>
        <end position="688"/>
    </location>
</feature>
<evidence type="ECO:0000256" key="3">
    <source>
        <dbReference type="ARBA" id="ARBA00022475"/>
    </source>
</evidence>
<evidence type="ECO:0000256" key="8">
    <source>
        <dbReference type="ARBA" id="ARBA00022837"/>
    </source>
</evidence>
<evidence type="ECO:0000259" key="15">
    <source>
        <dbReference type="PROSITE" id="PS50221"/>
    </source>
</evidence>
<evidence type="ECO:0000256" key="2">
    <source>
        <dbReference type="ARBA" id="ARBA00007343"/>
    </source>
</evidence>
<keyword evidence="7" id="KW-0677">Repeat</keyword>
<feature type="transmembrane region" description="Helical" evidence="13">
    <location>
        <begin position="530"/>
        <end position="555"/>
    </location>
</feature>
<feature type="transmembrane region" description="Helical" evidence="13">
    <location>
        <begin position="575"/>
        <end position="597"/>
    </location>
</feature>
<dbReference type="PROSITE" id="PS50261">
    <property type="entry name" value="G_PROTEIN_RECEP_F2_4"/>
    <property type="match status" value="1"/>
</dbReference>
<dbReference type="GO" id="GO:0004930">
    <property type="term" value="F:G protein-coupled receptor activity"/>
    <property type="evidence" value="ECO:0007669"/>
    <property type="project" value="InterPro"/>
</dbReference>
<proteinExistence type="inferred from homology"/>
<keyword evidence="4" id="KW-0245">EGF-like domain</keyword>
<evidence type="ECO:0000256" key="13">
    <source>
        <dbReference type="SAM" id="Phobius"/>
    </source>
</evidence>
<evidence type="ECO:0000256" key="14">
    <source>
        <dbReference type="SAM" id="SignalP"/>
    </source>
</evidence>
<dbReference type="PANTHER" id="PTHR12011">
    <property type="entry name" value="ADHESION G-PROTEIN COUPLED RECEPTOR"/>
    <property type="match status" value="1"/>
</dbReference>
<evidence type="ECO:0000256" key="12">
    <source>
        <dbReference type="ARBA" id="ARBA00023180"/>
    </source>
</evidence>
<dbReference type="GO" id="GO:0005886">
    <property type="term" value="C:plasma membrane"/>
    <property type="evidence" value="ECO:0007669"/>
    <property type="project" value="UniProtKB-SubCell"/>
</dbReference>
<comment type="subcellular location">
    <subcellularLocation>
        <location evidence="1">Cell membrane</location>
        <topology evidence="1">Multi-pass membrane protein</topology>
    </subcellularLocation>
</comment>
<keyword evidence="10 13" id="KW-0472">Membrane</keyword>
<dbReference type="SMART" id="SM00303">
    <property type="entry name" value="GPS"/>
    <property type="match status" value="1"/>
</dbReference>
<feature type="domain" description="G-protein coupled receptors family 2 profile 2" evidence="16">
    <location>
        <begin position="422"/>
        <end position="667"/>
    </location>
</feature>
<feature type="transmembrane region" description="Helical" evidence="13">
    <location>
        <begin position="618"/>
        <end position="640"/>
    </location>
</feature>
<name>A0A9Q9VXU7_CYPCA</name>
<dbReference type="InterPro" id="IPR017981">
    <property type="entry name" value="GPCR_2-like_7TM"/>
</dbReference>
<dbReference type="InterPro" id="IPR000203">
    <property type="entry name" value="GPS"/>
</dbReference>
<dbReference type="GeneID" id="109092093"/>
<organism evidence="17">
    <name type="scientific">Cyprinus carpio</name>
    <name type="common">Common carp</name>
    <dbReference type="NCBI Taxonomy" id="7962"/>
    <lineage>
        <taxon>Eukaryota</taxon>
        <taxon>Metazoa</taxon>
        <taxon>Chordata</taxon>
        <taxon>Craniata</taxon>
        <taxon>Vertebrata</taxon>
        <taxon>Euteleostomi</taxon>
        <taxon>Actinopterygii</taxon>
        <taxon>Neopterygii</taxon>
        <taxon>Teleostei</taxon>
        <taxon>Ostariophysi</taxon>
        <taxon>Cypriniformes</taxon>
        <taxon>Cyprinidae</taxon>
        <taxon>Cyprininae</taxon>
        <taxon>Cyprinus</taxon>
    </lineage>
</organism>
<dbReference type="InterPro" id="IPR000832">
    <property type="entry name" value="GPCR_2_secretin-like"/>
</dbReference>
<dbReference type="Pfam" id="PF01825">
    <property type="entry name" value="GPS"/>
    <property type="match status" value="1"/>
</dbReference>
<evidence type="ECO:0000256" key="6">
    <source>
        <dbReference type="ARBA" id="ARBA00022729"/>
    </source>
</evidence>
<dbReference type="RefSeq" id="XP_042573179.1">
    <property type="nucleotide sequence ID" value="XM_042717245.1"/>
</dbReference>
<evidence type="ECO:0000256" key="4">
    <source>
        <dbReference type="ARBA" id="ARBA00022536"/>
    </source>
</evidence>
<keyword evidence="6 14" id="KW-0732">Signal</keyword>
<dbReference type="GO" id="GO:0007189">
    <property type="term" value="P:adenylate cyclase-activating G protein-coupled receptor signaling pathway"/>
    <property type="evidence" value="ECO:0007669"/>
    <property type="project" value="TreeGrafter"/>
</dbReference>
<dbReference type="FunFam" id="1.20.1070.10:FF:000054">
    <property type="entry name" value="Adhesion G protein-coupled receptor E3"/>
    <property type="match status" value="1"/>
</dbReference>
<protein>
    <submittedName>
        <fullName evidence="17">Adhesion G protein-coupled receptor E3-like</fullName>
    </submittedName>
</protein>
<comment type="similarity">
    <text evidence="2">Belongs to the G-protein coupled receptor 2 family. Adhesion G-protein coupled receptor (ADGR) subfamily.</text>
</comment>
<keyword evidence="9 13" id="KW-1133">Transmembrane helix</keyword>
<keyword evidence="12" id="KW-0325">Glycoprotein</keyword>
<evidence type="ECO:0000259" key="16">
    <source>
        <dbReference type="PROSITE" id="PS50261"/>
    </source>
</evidence>
<dbReference type="KEGG" id="ccar:109092093"/>
<dbReference type="InterPro" id="IPR057774">
    <property type="entry name" value="D8C_UMOD/GP2/OIT3-like"/>
</dbReference>